<evidence type="ECO:0000313" key="2">
    <source>
        <dbReference type="EMBL" id="CAF4158416.1"/>
    </source>
</evidence>
<feature type="region of interest" description="Disordered" evidence="1">
    <location>
        <begin position="46"/>
        <end position="109"/>
    </location>
</feature>
<evidence type="ECO:0000256" key="1">
    <source>
        <dbReference type="SAM" id="MobiDB-lite"/>
    </source>
</evidence>
<feature type="compositionally biased region" description="Acidic residues" evidence="1">
    <location>
        <begin position="54"/>
        <end position="65"/>
    </location>
</feature>
<dbReference type="EMBL" id="CAJOAZ010007262">
    <property type="protein sequence ID" value="CAF4158416.1"/>
    <property type="molecule type" value="Genomic_DNA"/>
</dbReference>
<comment type="caution">
    <text evidence="2">The sequence shown here is derived from an EMBL/GenBank/DDBJ whole genome shotgun (WGS) entry which is preliminary data.</text>
</comment>
<reference evidence="2" key="1">
    <citation type="submission" date="2021-02" db="EMBL/GenBank/DDBJ databases">
        <authorList>
            <person name="Nowell W R."/>
        </authorList>
    </citation>
    <scope>NUCLEOTIDE SEQUENCE</scope>
</reference>
<gene>
    <name evidence="2" type="ORF">OXD698_LOCUS38469</name>
</gene>
<organism evidence="2 3">
    <name type="scientific">Adineta steineri</name>
    <dbReference type="NCBI Taxonomy" id="433720"/>
    <lineage>
        <taxon>Eukaryota</taxon>
        <taxon>Metazoa</taxon>
        <taxon>Spiralia</taxon>
        <taxon>Gnathifera</taxon>
        <taxon>Rotifera</taxon>
        <taxon>Eurotatoria</taxon>
        <taxon>Bdelloidea</taxon>
        <taxon>Adinetida</taxon>
        <taxon>Adinetidae</taxon>
        <taxon>Adineta</taxon>
    </lineage>
</organism>
<name>A0A819YQM5_9BILA</name>
<dbReference type="AlphaFoldDB" id="A0A819YQM5"/>
<accession>A0A819YQM5</accession>
<dbReference type="Proteomes" id="UP000663844">
    <property type="component" value="Unassembled WGS sequence"/>
</dbReference>
<proteinExistence type="predicted"/>
<feature type="compositionally biased region" description="Low complexity" evidence="1">
    <location>
        <begin position="80"/>
        <end position="93"/>
    </location>
</feature>
<sequence length="141" mass="15472">MHQQSMNEPNITQIKRKPIENYLIRIQMLSLLDSLKDSCKDKELTDTCTHANQPEDDDSSSESSEETTKAAPAKVTQKDAPAPTAAHATPKATSKTGKTLKPSKPTAVDCDKDHQVTVKDDKTVTGVLRVKGCHATRFARK</sequence>
<protein>
    <submittedName>
        <fullName evidence="2">Uncharacterized protein</fullName>
    </submittedName>
</protein>
<feature type="non-terminal residue" evidence="2">
    <location>
        <position position="1"/>
    </location>
</feature>
<evidence type="ECO:0000313" key="3">
    <source>
        <dbReference type="Proteomes" id="UP000663844"/>
    </source>
</evidence>